<sequence>MKLPSVIAGSLQAKIASLAGVCLLGTAGILVGYGVLSSSWNNQFVDQTVTSLLERNGRETLQYLAAREARAVQREFTVAMVAARTMAQSFGMLAATSNSATPNEIRREQLNRVLRGVLEQNPQLNGTYSAWEPGALDGRDGEFKGRREAGSDATGRFLPYWTRGQDGKIAIQPLVEYDSRDLHPNGVMKGGWYVSLQEGAKESVLGPLPYIVQGKSVYLATLSVPVMIDGKFRGLAGTDFNLDFVQKLASDLSRAVYGGKSEVAILSDQGLVVAHSGRADLIGQSMSTFDKSWQTDVEHIKKGEESVDLDPQSKMLRAFAPIPMGFTGKPWAVLIQVPQNVVLAEAHALSDNLHARAATTLTWQLVVGLLVALGAIALMWFAARSISRPIQKSVTFAEGIAAGDFGRQLDVEQADEVGTLAATLRRMRDDLQRMIAQRTEDQAKAETQRRQEMRSLADGFEAAVGEIVDTVSSASGELERAAGTLTRTAETTQRLSTKVASASELASSNVQSVASATNEMASSVHEISRQVQESSRIANEAVRQAEKTDNRINELSVAASRIGDVVKLITAIAEQ</sequence>
<dbReference type="AlphaFoldDB" id="A0A327KFB3"/>
<protein>
    <submittedName>
        <fullName evidence="4">Methyl-accepting chemotaxis protein</fullName>
    </submittedName>
</protein>
<feature type="non-terminal residue" evidence="4">
    <location>
        <position position="575"/>
    </location>
</feature>
<feature type="transmembrane region" description="Helical" evidence="2">
    <location>
        <begin position="361"/>
        <end position="383"/>
    </location>
</feature>
<feature type="compositionally biased region" description="Basic and acidic residues" evidence="1">
    <location>
        <begin position="137"/>
        <end position="150"/>
    </location>
</feature>
<evidence type="ECO:0000256" key="1">
    <source>
        <dbReference type="SAM" id="MobiDB-lite"/>
    </source>
</evidence>
<accession>A0A327KFB3</accession>
<dbReference type="PANTHER" id="PTHR32089:SF112">
    <property type="entry name" value="LYSOZYME-LIKE PROTEIN-RELATED"/>
    <property type="match status" value="1"/>
</dbReference>
<organism evidence="4 5">
    <name type="scientific">Rhodoplanes roseus</name>
    <dbReference type="NCBI Taxonomy" id="29409"/>
    <lineage>
        <taxon>Bacteria</taxon>
        <taxon>Pseudomonadati</taxon>
        <taxon>Pseudomonadota</taxon>
        <taxon>Alphaproteobacteria</taxon>
        <taxon>Hyphomicrobiales</taxon>
        <taxon>Nitrobacteraceae</taxon>
        <taxon>Rhodoplanes</taxon>
    </lineage>
</organism>
<feature type="region of interest" description="Disordered" evidence="1">
    <location>
        <begin position="129"/>
        <end position="150"/>
    </location>
</feature>
<keyword evidence="2" id="KW-1133">Transmembrane helix</keyword>
<feature type="domain" description="HAMP" evidence="3">
    <location>
        <begin position="384"/>
        <end position="436"/>
    </location>
</feature>
<evidence type="ECO:0000313" key="5">
    <source>
        <dbReference type="Proteomes" id="UP000249130"/>
    </source>
</evidence>
<gene>
    <name evidence="4" type="ORF">CH341_30430</name>
</gene>
<dbReference type="GO" id="GO:0007165">
    <property type="term" value="P:signal transduction"/>
    <property type="evidence" value="ECO:0007669"/>
    <property type="project" value="InterPro"/>
</dbReference>
<dbReference type="PANTHER" id="PTHR32089">
    <property type="entry name" value="METHYL-ACCEPTING CHEMOTAXIS PROTEIN MCPB"/>
    <property type="match status" value="1"/>
</dbReference>
<name>A0A327KFB3_9BRAD</name>
<dbReference type="EMBL" id="NPEX01000497">
    <property type="protein sequence ID" value="RAI36323.1"/>
    <property type="molecule type" value="Genomic_DNA"/>
</dbReference>
<dbReference type="SUPFAM" id="SSF58104">
    <property type="entry name" value="Methyl-accepting chemotaxis protein (MCP) signaling domain"/>
    <property type="match status" value="1"/>
</dbReference>
<evidence type="ECO:0000313" key="4">
    <source>
        <dbReference type="EMBL" id="RAI36323.1"/>
    </source>
</evidence>
<dbReference type="Gene3D" id="3.30.450.20">
    <property type="entry name" value="PAS domain"/>
    <property type="match status" value="2"/>
</dbReference>
<dbReference type="OrthoDB" id="9814362at2"/>
<proteinExistence type="predicted"/>
<dbReference type="Gene3D" id="1.10.287.950">
    <property type="entry name" value="Methyl-accepting chemotaxis protein"/>
    <property type="match status" value="1"/>
</dbReference>
<dbReference type="InterPro" id="IPR003660">
    <property type="entry name" value="HAMP_dom"/>
</dbReference>
<feature type="transmembrane region" description="Helical" evidence="2">
    <location>
        <begin position="15"/>
        <end position="36"/>
    </location>
</feature>
<dbReference type="PROSITE" id="PS50885">
    <property type="entry name" value="HAMP"/>
    <property type="match status" value="1"/>
</dbReference>
<dbReference type="GO" id="GO:0016020">
    <property type="term" value="C:membrane"/>
    <property type="evidence" value="ECO:0007669"/>
    <property type="project" value="InterPro"/>
</dbReference>
<keyword evidence="2" id="KW-0812">Transmembrane</keyword>
<dbReference type="SMART" id="SM00304">
    <property type="entry name" value="HAMP"/>
    <property type="match status" value="1"/>
</dbReference>
<keyword evidence="2" id="KW-0472">Membrane</keyword>
<comment type="caution">
    <text evidence="4">The sequence shown here is derived from an EMBL/GenBank/DDBJ whole genome shotgun (WGS) entry which is preliminary data.</text>
</comment>
<evidence type="ECO:0000256" key="2">
    <source>
        <dbReference type="SAM" id="Phobius"/>
    </source>
</evidence>
<dbReference type="RefSeq" id="WP_111423377.1">
    <property type="nucleotide sequence ID" value="NZ_NPEX01000497.1"/>
</dbReference>
<reference evidence="4 5" key="1">
    <citation type="submission" date="2017-07" db="EMBL/GenBank/DDBJ databases">
        <title>Draft Genome Sequences of Select Purple Nonsulfur Bacteria.</title>
        <authorList>
            <person name="Lasarre B."/>
            <person name="Mckinlay J.B."/>
        </authorList>
    </citation>
    <scope>NUCLEOTIDE SEQUENCE [LARGE SCALE GENOMIC DNA]</scope>
    <source>
        <strain evidence="4 5">DSM 5909</strain>
    </source>
</reference>
<dbReference type="Proteomes" id="UP000249130">
    <property type="component" value="Unassembled WGS sequence"/>
</dbReference>
<dbReference type="CDD" id="cd12913">
    <property type="entry name" value="PDC1_MCP_like"/>
    <property type="match status" value="1"/>
</dbReference>
<evidence type="ECO:0000259" key="3">
    <source>
        <dbReference type="PROSITE" id="PS50885"/>
    </source>
</evidence>
<dbReference type="Pfam" id="PF00672">
    <property type="entry name" value="HAMP"/>
    <property type="match status" value="1"/>
</dbReference>
<keyword evidence="5" id="KW-1185">Reference proteome</keyword>
<dbReference type="CDD" id="cd06225">
    <property type="entry name" value="HAMP"/>
    <property type="match status" value="1"/>
</dbReference>
<dbReference type="Gene3D" id="6.10.340.10">
    <property type="match status" value="1"/>
</dbReference>